<evidence type="ECO:0000313" key="1">
    <source>
        <dbReference type="EMBL" id="OGY78996.1"/>
    </source>
</evidence>
<dbReference type="EMBL" id="MHKB01000011">
    <property type="protein sequence ID" value="OGY78996.1"/>
    <property type="molecule type" value="Genomic_DNA"/>
</dbReference>
<proteinExistence type="predicted"/>
<dbReference type="InterPro" id="IPR050238">
    <property type="entry name" value="DNA_Rep/Repair_Clamp_Loader"/>
</dbReference>
<sequence length="323" mass="36968">MYLQKCIKSGKIFHAYIFAGSEGLGKTTVARLFFQTLACKLFNPTIASFPCNTCKVCQQMQSGSHPDLYWLAPVHSPFLLLDDIQSLRSRLSKRAFFSGITFVGIEKAHLLTPEASSALLKLIEEPVTRLCCIFLTSAYAALPETLRSRTHVIFFHPVSQSLISDSLRDRCSHKQALELAQESFGRPGFALQALATPELRKNLHTLVAHFLKVLHTKKLAARLTMLEALFFRGISTQHTRARFQEICEVWSFVLRDIFFVKLDQKKYLRFPTFVEQYNNFAAQITSRHLLQMMQDTIRITQAMKTNITPQLLLEQFFLQHSFS</sequence>
<evidence type="ECO:0008006" key="3">
    <source>
        <dbReference type="Google" id="ProtNLM"/>
    </source>
</evidence>
<reference evidence="1 2" key="1">
    <citation type="journal article" date="2016" name="Nat. Commun.">
        <title>Thousands of microbial genomes shed light on interconnected biogeochemical processes in an aquifer system.</title>
        <authorList>
            <person name="Anantharaman K."/>
            <person name="Brown C.T."/>
            <person name="Hug L.A."/>
            <person name="Sharon I."/>
            <person name="Castelle C.J."/>
            <person name="Probst A.J."/>
            <person name="Thomas B.C."/>
            <person name="Singh A."/>
            <person name="Wilkins M.J."/>
            <person name="Karaoz U."/>
            <person name="Brodie E.L."/>
            <person name="Williams K.H."/>
            <person name="Hubbard S.S."/>
            <person name="Banfield J.F."/>
        </authorList>
    </citation>
    <scope>NUCLEOTIDE SEQUENCE [LARGE SCALE GENOMIC DNA]</scope>
</reference>
<dbReference type="SUPFAM" id="SSF52540">
    <property type="entry name" value="P-loop containing nucleoside triphosphate hydrolases"/>
    <property type="match status" value="1"/>
</dbReference>
<dbReference type="Gene3D" id="3.40.50.300">
    <property type="entry name" value="P-loop containing nucleotide triphosphate hydrolases"/>
    <property type="match status" value="1"/>
</dbReference>
<evidence type="ECO:0000313" key="2">
    <source>
        <dbReference type="Proteomes" id="UP000177165"/>
    </source>
</evidence>
<dbReference type="AlphaFoldDB" id="A0A1G2AR63"/>
<accession>A0A1G2AR63</accession>
<dbReference type="InterPro" id="IPR027417">
    <property type="entry name" value="P-loop_NTPase"/>
</dbReference>
<gene>
    <name evidence="1" type="ORF">A3B74_03865</name>
</gene>
<dbReference type="PANTHER" id="PTHR11669">
    <property type="entry name" value="REPLICATION FACTOR C / DNA POLYMERASE III GAMMA-TAU SUBUNIT"/>
    <property type="match status" value="1"/>
</dbReference>
<comment type="caution">
    <text evidence="1">The sequence shown here is derived from an EMBL/GenBank/DDBJ whole genome shotgun (WGS) entry which is preliminary data.</text>
</comment>
<organism evidence="1 2">
    <name type="scientific">Candidatus Kerfeldbacteria bacterium RIFCSPHIGHO2_02_FULL_42_14</name>
    <dbReference type="NCBI Taxonomy" id="1798540"/>
    <lineage>
        <taxon>Bacteria</taxon>
        <taxon>Candidatus Kerfeldiibacteriota</taxon>
    </lineage>
</organism>
<dbReference type="PANTHER" id="PTHR11669:SF8">
    <property type="entry name" value="DNA POLYMERASE III SUBUNIT DELTA"/>
    <property type="match status" value="1"/>
</dbReference>
<dbReference type="GO" id="GO:0006261">
    <property type="term" value="P:DNA-templated DNA replication"/>
    <property type="evidence" value="ECO:0007669"/>
    <property type="project" value="TreeGrafter"/>
</dbReference>
<name>A0A1G2AR63_9BACT</name>
<protein>
    <recommendedName>
        <fullName evidence="3">DNA polymerase III subunit delta</fullName>
    </recommendedName>
</protein>
<dbReference type="STRING" id="1798540.A3B74_03865"/>
<dbReference type="Pfam" id="PF13177">
    <property type="entry name" value="DNA_pol3_delta2"/>
    <property type="match status" value="1"/>
</dbReference>
<dbReference type="Proteomes" id="UP000177165">
    <property type="component" value="Unassembled WGS sequence"/>
</dbReference>